<evidence type="ECO:0000259" key="2">
    <source>
        <dbReference type="Pfam" id="PF00536"/>
    </source>
</evidence>
<name>A0AAV8UNX2_9RHOD</name>
<feature type="region of interest" description="Disordered" evidence="1">
    <location>
        <begin position="353"/>
        <end position="410"/>
    </location>
</feature>
<proteinExistence type="predicted"/>
<feature type="compositionally biased region" description="Polar residues" evidence="1">
    <location>
        <begin position="356"/>
        <end position="375"/>
    </location>
</feature>
<feature type="region of interest" description="Disordered" evidence="1">
    <location>
        <begin position="450"/>
        <end position="483"/>
    </location>
</feature>
<feature type="compositionally biased region" description="Basic residues" evidence="1">
    <location>
        <begin position="79"/>
        <end position="92"/>
    </location>
</feature>
<feature type="domain" description="SAM" evidence="2">
    <location>
        <begin position="95"/>
        <end position="150"/>
    </location>
</feature>
<dbReference type="EMBL" id="JAMWBK010000006">
    <property type="protein sequence ID" value="KAJ8904240.1"/>
    <property type="molecule type" value="Genomic_DNA"/>
</dbReference>
<reference evidence="3 4" key="1">
    <citation type="journal article" date="2023" name="Nat. Commun.">
        <title>Origin of minicircular mitochondrial genomes in red algae.</title>
        <authorList>
            <person name="Lee Y."/>
            <person name="Cho C.H."/>
            <person name="Lee Y.M."/>
            <person name="Park S.I."/>
            <person name="Yang J.H."/>
            <person name="West J.A."/>
            <person name="Bhattacharya D."/>
            <person name="Yoon H.S."/>
        </authorList>
    </citation>
    <scope>NUCLEOTIDE SEQUENCE [LARGE SCALE GENOMIC DNA]</scope>
    <source>
        <strain evidence="3 4">CCMP1338</strain>
        <tissue evidence="3">Whole cell</tissue>
    </source>
</reference>
<dbReference type="InterPro" id="IPR013761">
    <property type="entry name" value="SAM/pointed_sf"/>
</dbReference>
<accession>A0AAV8UNX2</accession>
<feature type="compositionally biased region" description="Basic and acidic residues" evidence="1">
    <location>
        <begin position="396"/>
        <end position="405"/>
    </location>
</feature>
<evidence type="ECO:0000256" key="1">
    <source>
        <dbReference type="SAM" id="MobiDB-lite"/>
    </source>
</evidence>
<feature type="compositionally biased region" description="Polar residues" evidence="1">
    <location>
        <begin position="262"/>
        <end position="273"/>
    </location>
</feature>
<keyword evidence="4" id="KW-1185">Reference proteome</keyword>
<protein>
    <recommendedName>
        <fullName evidence="2">SAM domain-containing protein</fullName>
    </recommendedName>
</protein>
<organism evidence="3 4">
    <name type="scientific">Rhodosorus marinus</name>
    <dbReference type="NCBI Taxonomy" id="101924"/>
    <lineage>
        <taxon>Eukaryota</taxon>
        <taxon>Rhodophyta</taxon>
        <taxon>Stylonematophyceae</taxon>
        <taxon>Stylonematales</taxon>
        <taxon>Stylonemataceae</taxon>
        <taxon>Rhodosorus</taxon>
    </lineage>
</organism>
<feature type="compositionally biased region" description="Basic and acidic residues" evidence="1">
    <location>
        <begin position="248"/>
        <end position="261"/>
    </location>
</feature>
<feature type="region of interest" description="Disordered" evidence="1">
    <location>
        <begin position="245"/>
        <end position="322"/>
    </location>
</feature>
<dbReference type="Proteomes" id="UP001157974">
    <property type="component" value="Unassembled WGS sequence"/>
</dbReference>
<dbReference type="Gene3D" id="1.10.150.50">
    <property type="entry name" value="Transcription Factor, Ets-1"/>
    <property type="match status" value="1"/>
</dbReference>
<dbReference type="Pfam" id="PF00536">
    <property type="entry name" value="SAM_1"/>
    <property type="match status" value="1"/>
</dbReference>
<feature type="compositionally biased region" description="Basic and acidic residues" evidence="1">
    <location>
        <begin position="468"/>
        <end position="483"/>
    </location>
</feature>
<dbReference type="AlphaFoldDB" id="A0AAV8UNX2"/>
<dbReference type="InterPro" id="IPR001660">
    <property type="entry name" value="SAM"/>
</dbReference>
<sequence length="549" mass="60570">MGNDECDICRMDLELLSGLERQSHLKSCTEAKPTPAPEKPATECHICGKRLAHLPKHTALNHLKRCERKITPVEQNGPPKKRQRRSSRKKPKAPTDNDLWRFLTSLGLGRYSETLTMEGVDLEALRLLSDGELSALRIPLVARKRISESLPLLAGKGFSSVDASASLGEEDAEEDLILTQAMNDSRLQLERGSDFGPKLWLATKIADENPLPTDHSRSPELDEVIHIEDSNGETESRVLNASQNLWHSTDDSQSRDSEKLDSTTGRSIASGSPRSPPDSVGILATEDGDYPNPKMVDGVSTSGQKPGGVAGDCQVEDSENPSSMTALVPEVNVSESLHCPVKIGSAHEEIDVSYTDPESSSRVHSGSQRLNSAADQSHCGGSENLVSRTGHLPQKRLSESRKVPLDAEAPQTTFREDDRTPAQEVVKRRTNVLETILEEQTDVGYSMLGGSQGSWRRKPLAERSNVTTREESSSESEHLPDPYEKRWSGYCDEELCGVLRNSDLYDDLLLRAHVEFSRIHKHFQDAGVKLPKTVLARFLVDQGLGWKHS</sequence>
<comment type="caution">
    <text evidence="3">The sequence shown here is derived from an EMBL/GenBank/DDBJ whole genome shotgun (WGS) entry which is preliminary data.</text>
</comment>
<evidence type="ECO:0000313" key="3">
    <source>
        <dbReference type="EMBL" id="KAJ8904240.1"/>
    </source>
</evidence>
<feature type="region of interest" description="Disordered" evidence="1">
    <location>
        <begin position="67"/>
        <end position="96"/>
    </location>
</feature>
<dbReference type="SUPFAM" id="SSF47769">
    <property type="entry name" value="SAM/Pointed domain"/>
    <property type="match status" value="1"/>
</dbReference>
<gene>
    <name evidence="3" type="ORF">NDN08_000764</name>
</gene>
<evidence type="ECO:0000313" key="4">
    <source>
        <dbReference type="Proteomes" id="UP001157974"/>
    </source>
</evidence>